<dbReference type="PROSITE" id="PS00028">
    <property type="entry name" value="ZINC_FINGER_C2H2_1"/>
    <property type="match status" value="1"/>
</dbReference>
<feature type="region of interest" description="Disordered" evidence="1">
    <location>
        <begin position="428"/>
        <end position="520"/>
    </location>
</feature>
<organism evidence="2 3">
    <name type="scientific">Apolygus lucorum</name>
    <name type="common">Small green plant bug</name>
    <name type="synonym">Lygocoris lucorum</name>
    <dbReference type="NCBI Taxonomy" id="248454"/>
    <lineage>
        <taxon>Eukaryota</taxon>
        <taxon>Metazoa</taxon>
        <taxon>Ecdysozoa</taxon>
        <taxon>Arthropoda</taxon>
        <taxon>Hexapoda</taxon>
        <taxon>Insecta</taxon>
        <taxon>Pterygota</taxon>
        <taxon>Neoptera</taxon>
        <taxon>Paraneoptera</taxon>
        <taxon>Hemiptera</taxon>
        <taxon>Heteroptera</taxon>
        <taxon>Panheteroptera</taxon>
        <taxon>Cimicomorpha</taxon>
        <taxon>Miridae</taxon>
        <taxon>Mirini</taxon>
        <taxon>Apolygus</taxon>
    </lineage>
</organism>
<feature type="region of interest" description="Disordered" evidence="1">
    <location>
        <begin position="1"/>
        <end position="73"/>
    </location>
</feature>
<feature type="region of interest" description="Disordered" evidence="1">
    <location>
        <begin position="602"/>
        <end position="646"/>
    </location>
</feature>
<gene>
    <name evidence="2" type="ORF">GE061_003599</name>
</gene>
<name>A0A6A4JT44_APOLU</name>
<accession>A0A6A4JT44</accession>
<dbReference type="EMBL" id="WIXP02000011">
    <property type="protein sequence ID" value="KAF6203182.1"/>
    <property type="molecule type" value="Genomic_DNA"/>
</dbReference>
<dbReference type="InterPro" id="IPR013087">
    <property type="entry name" value="Znf_C2H2_type"/>
</dbReference>
<sequence length="646" mass="71152">MRQVPKEDPETTQKGEGFSKVSGEPKQKEDDGPLKSVEKVDSGDPNKNRGDDETNVDNLEKQDEGDEKAPLNSEEVYKLQPMFVCCCGASFQFLGQITSHKKKSCEWIYVCPHCDRVYKDFDKMTEHKQEHKKPPVQLSEPVPAPTELGVQKDETKEESQSKEKDEDVKVESSGDVKADVVMEDKQDDKGDKPKDDKSKDDKPKDDKLKDDKPKVSDEAPKKIELAHAQVKSKLLIRPVEKKIPPHIRGRIPNQNMGNFLGNQMRPNMMQNQGGMNPQQYFMGGFNQGMNNGMGMQPMMNMGMGNFGQMNPGMNMGNFGGFNNMGNQFCGPNMGMNMGMNMGGMNNMGMMNNMGGMNMGMNMGMGGMNNGPNMIGMNNGPNMMGMNSGPNMGAMNPNMGGMNSGAMGGMNSGTNMGGMNSGPNMGGMKSGPNMGGMNSGSSMGGMTSGNQGFNPAPGGKVTPGSRDLNVSRSLSILDKGRDLKIDPPMRGRSISPPRRRGDDSRGSHGLSPPRRGLDRDGFRERDFRDRFDYRDDDAVDRLSASDRKWKDDSRDRYSPSDLDRSDRLWPTRSLTREEFLSSSTSSFFSKPASAFPKNDVFDRAFAQRDDGPPGLGKLGFSGLQKRDNTDPHVISRPSKIMRSSEYH</sequence>
<dbReference type="SMART" id="SM00355">
    <property type="entry name" value="ZnF_C2H2"/>
    <property type="match status" value="1"/>
</dbReference>
<dbReference type="PROSITE" id="PS50157">
    <property type="entry name" value="ZINC_FINGER_C2H2_2"/>
    <property type="match status" value="1"/>
</dbReference>
<comment type="caution">
    <text evidence="2">The sequence shown here is derived from an EMBL/GenBank/DDBJ whole genome shotgun (WGS) entry which is preliminary data.</text>
</comment>
<reference evidence="2" key="1">
    <citation type="journal article" date="2021" name="Mol. Ecol. Resour.">
        <title>Apolygus lucorum genome provides insights into omnivorousness and mesophyll feeding.</title>
        <authorList>
            <person name="Liu Y."/>
            <person name="Liu H."/>
            <person name="Wang H."/>
            <person name="Huang T."/>
            <person name="Liu B."/>
            <person name="Yang B."/>
            <person name="Yin L."/>
            <person name="Li B."/>
            <person name="Zhang Y."/>
            <person name="Zhang S."/>
            <person name="Jiang F."/>
            <person name="Zhang X."/>
            <person name="Ren Y."/>
            <person name="Wang B."/>
            <person name="Wang S."/>
            <person name="Lu Y."/>
            <person name="Wu K."/>
            <person name="Fan W."/>
            <person name="Wang G."/>
        </authorList>
    </citation>
    <scope>NUCLEOTIDE SEQUENCE</scope>
    <source>
        <strain evidence="2">12Hb</strain>
    </source>
</reference>
<feature type="compositionally biased region" description="Gly residues" evidence="1">
    <location>
        <begin position="428"/>
        <end position="446"/>
    </location>
</feature>
<feature type="region of interest" description="Disordered" evidence="1">
    <location>
        <begin position="126"/>
        <end position="221"/>
    </location>
</feature>
<evidence type="ECO:0000256" key="1">
    <source>
        <dbReference type="SAM" id="MobiDB-lite"/>
    </source>
</evidence>
<feature type="compositionally biased region" description="Basic and acidic residues" evidence="1">
    <location>
        <begin position="1"/>
        <end position="13"/>
    </location>
</feature>
<feature type="region of interest" description="Disordered" evidence="1">
    <location>
        <begin position="546"/>
        <end position="566"/>
    </location>
</feature>
<protein>
    <submittedName>
        <fullName evidence="2">Uncharacterized protein</fullName>
    </submittedName>
</protein>
<feature type="compositionally biased region" description="Basic and acidic residues" evidence="1">
    <location>
        <begin position="477"/>
        <end position="488"/>
    </location>
</feature>
<keyword evidence="3" id="KW-1185">Reference proteome</keyword>
<feature type="compositionally biased region" description="Basic and acidic residues" evidence="1">
    <location>
        <begin position="23"/>
        <end position="62"/>
    </location>
</feature>
<dbReference type="AlphaFoldDB" id="A0A6A4JT44"/>
<feature type="compositionally biased region" description="Basic and acidic residues" evidence="1">
    <location>
        <begin position="150"/>
        <end position="221"/>
    </location>
</feature>
<proteinExistence type="predicted"/>
<evidence type="ECO:0000313" key="3">
    <source>
        <dbReference type="Proteomes" id="UP000466442"/>
    </source>
</evidence>
<dbReference type="Proteomes" id="UP000466442">
    <property type="component" value="Unassembled WGS sequence"/>
</dbReference>
<evidence type="ECO:0000313" key="2">
    <source>
        <dbReference type="EMBL" id="KAF6203182.1"/>
    </source>
</evidence>